<accession>A1AZH4</accession>
<organism evidence="2 3">
    <name type="scientific">Paracoccus denitrificans (strain Pd 1222)</name>
    <dbReference type="NCBI Taxonomy" id="318586"/>
    <lineage>
        <taxon>Bacteria</taxon>
        <taxon>Pseudomonadati</taxon>
        <taxon>Pseudomonadota</taxon>
        <taxon>Alphaproteobacteria</taxon>
        <taxon>Rhodobacterales</taxon>
        <taxon>Paracoccaceae</taxon>
        <taxon>Paracoccus</taxon>
    </lineage>
</organism>
<proteinExistence type="predicted"/>
<dbReference type="Proteomes" id="UP000000361">
    <property type="component" value="Chromosome 1"/>
</dbReference>
<keyword evidence="3" id="KW-1185">Reference proteome</keyword>
<evidence type="ECO:0000313" key="2">
    <source>
        <dbReference type="EMBL" id="ABL68668.1"/>
    </source>
</evidence>
<dbReference type="AlphaFoldDB" id="A1AZH4"/>
<reference evidence="3" key="1">
    <citation type="submission" date="2006-12" db="EMBL/GenBank/DDBJ databases">
        <title>Complete sequence of chromosome 1 of Paracoccus denitrificans PD1222.</title>
        <authorList>
            <person name="Copeland A."/>
            <person name="Lucas S."/>
            <person name="Lapidus A."/>
            <person name="Barry K."/>
            <person name="Detter J.C."/>
            <person name="Glavina del Rio T."/>
            <person name="Hammon N."/>
            <person name="Israni S."/>
            <person name="Dalin E."/>
            <person name="Tice H."/>
            <person name="Pitluck S."/>
            <person name="Munk A.C."/>
            <person name="Brettin T."/>
            <person name="Bruce D."/>
            <person name="Han C."/>
            <person name="Tapia R."/>
            <person name="Gilna P."/>
            <person name="Schmutz J."/>
            <person name="Larimer F."/>
            <person name="Land M."/>
            <person name="Hauser L."/>
            <person name="Kyrpides N."/>
            <person name="Lykidis A."/>
            <person name="Spiro S."/>
            <person name="Richardson D.J."/>
            <person name="Moir J.W.B."/>
            <person name="Ferguson S.J."/>
            <person name="van Spanning R.J.M."/>
            <person name="Richardson P."/>
        </authorList>
    </citation>
    <scope>NUCLEOTIDE SEQUENCE [LARGE SCALE GENOMIC DNA]</scope>
    <source>
        <strain evidence="3">Pd 1222</strain>
    </source>
</reference>
<feature type="region of interest" description="Disordered" evidence="1">
    <location>
        <begin position="58"/>
        <end position="82"/>
    </location>
</feature>
<dbReference type="KEGG" id="pde:Pden_0556"/>
<dbReference type="EMBL" id="CP000489">
    <property type="protein sequence ID" value="ABL68668.1"/>
    <property type="molecule type" value="Genomic_DNA"/>
</dbReference>
<evidence type="ECO:0000256" key="1">
    <source>
        <dbReference type="SAM" id="MobiDB-lite"/>
    </source>
</evidence>
<dbReference type="HOGENOM" id="CLU_2555196_0_0_5"/>
<name>A1AZH4_PARDP</name>
<dbReference type="STRING" id="318586.Pden_0556"/>
<gene>
    <name evidence="2" type="ordered locus">Pden_0556</name>
</gene>
<protein>
    <submittedName>
        <fullName evidence="2">Uncharacterized protein</fullName>
    </submittedName>
</protein>
<evidence type="ECO:0000313" key="3">
    <source>
        <dbReference type="Proteomes" id="UP000000361"/>
    </source>
</evidence>
<feature type="compositionally biased region" description="Basic and acidic residues" evidence="1">
    <location>
        <begin position="71"/>
        <end position="82"/>
    </location>
</feature>
<dbReference type="EnsemblBacteria" id="ABL68668">
    <property type="protein sequence ID" value="ABL68668"/>
    <property type="gene ID" value="Pden_0556"/>
</dbReference>
<dbReference type="eggNOG" id="COG1216">
    <property type="taxonomic scope" value="Bacteria"/>
</dbReference>
<feature type="compositionally biased region" description="Basic and acidic residues" evidence="1">
    <location>
        <begin position="1"/>
        <end position="18"/>
    </location>
</feature>
<feature type="region of interest" description="Disordered" evidence="1">
    <location>
        <begin position="1"/>
        <end position="37"/>
    </location>
</feature>
<sequence length="82" mass="9003">MVPAEPPKDIAQGRRDLPQSRGAQMAGRTLPALPRQSRAGLSAWYQDIQTRLMTGRVPGVARTIRPPQIKARTDKDSPEASQ</sequence>